<evidence type="ECO:0000256" key="3">
    <source>
        <dbReference type="ARBA" id="ARBA00022516"/>
    </source>
</evidence>
<dbReference type="NCBIfam" id="TIGR04265">
    <property type="entry name" value="bac_cardiolipin"/>
    <property type="match status" value="1"/>
</dbReference>
<evidence type="ECO:0000256" key="8">
    <source>
        <dbReference type="ARBA" id="ARBA00023098"/>
    </source>
</evidence>
<keyword evidence="4 12" id="KW-0808">Transferase</keyword>
<dbReference type="PANTHER" id="PTHR21248">
    <property type="entry name" value="CARDIOLIPIN SYNTHASE"/>
    <property type="match status" value="1"/>
</dbReference>
<dbReference type="InterPro" id="IPR030874">
    <property type="entry name" value="Cardiolipin_synth_Firmi"/>
</dbReference>
<keyword evidence="16" id="KW-1185">Reference proteome</keyword>
<evidence type="ECO:0000313" key="15">
    <source>
        <dbReference type="EMBL" id="SDM33491.1"/>
    </source>
</evidence>
<evidence type="ECO:0000256" key="9">
    <source>
        <dbReference type="ARBA" id="ARBA00023136"/>
    </source>
</evidence>
<keyword evidence="10 12" id="KW-0594">Phospholipid biosynthesis</keyword>
<evidence type="ECO:0000256" key="5">
    <source>
        <dbReference type="ARBA" id="ARBA00022692"/>
    </source>
</evidence>
<keyword evidence="7 12" id="KW-1133">Transmembrane helix</keyword>
<feature type="active site" evidence="12">
    <location>
        <position position="416"/>
    </location>
</feature>
<proteinExistence type="inferred from homology"/>
<evidence type="ECO:0000256" key="1">
    <source>
        <dbReference type="ARBA" id="ARBA00004651"/>
    </source>
</evidence>
<sequence length="496" mass="57408">MSIGGFLFLSYLVISYVAGAIISMSIILENRDPARTVTWLLIFILLPGIGLVIYAVFGRNIRKRKLFKTQKLANSIKEEKLFENLKEIEELVEIEQDCIKQSKLLHEDKDENTKKRVISLLLNTGMFPFTTNNKIDVYIDGIQKFENLIKDIKEAKEHIHLEYFIIKDSDIGRKIKDLLIEKAKEGVKIRILYDDVGCWRFWFHRKYFNEMKKNGIEIQPFLPAKFPVIGGKLNYRNHRKIVVIDGKIGYTGGINIGDEYVGKNKKFGYWRDTHIRIQGTSVYMLQMVFLIDWYYTTRDVIMVKKYFPKMAYCGDSMVQVVASGPDSDWEAIHYAYFSAICQAKKNIYIETPYFIPDESILRALKSAALSGVDVRIIFPKIADHKIVNSASYSYFDDILRSGGKVYLYTKGFIHSKIVIIDDKIASTGSANMDLRSFMLNFEINAFIYDKKVVEIMTKDFFDDLDNSEEIKDADFSERNFAIKVKESIARLFSPIL</sequence>
<dbReference type="SMART" id="SM00155">
    <property type="entry name" value="PLDc"/>
    <property type="match status" value="2"/>
</dbReference>
<dbReference type="InterPro" id="IPR022924">
    <property type="entry name" value="Cardiolipin_synthase"/>
</dbReference>
<keyword evidence="3 12" id="KW-0444">Lipid biosynthesis</keyword>
<feature type="active site" evidence="12">
    <location>
        <position position="421"/>
    </location>
</feature>
<dbReference type="GO" id="GO:0032049">
    <property type="term" value="P:cardiolipin biosynthetic process"/>
    <property type="evidence" value="ECO:0007669"/>
    <property type="project" value="UniProtKB-UniRule"/>
</dbReference>
<dbReference type="Gene3D" id="3.30.870.10">
    <property type="entry name" value="Endonuclease Chain A"/>
    <property type="match status" value="2"/>
</dbReference>
<reference evidence="15 16" key="1">
    <citation type="submission" date="2016-10" db="EMBL/GenBank/DDBJ databases">
        <authorList>
            <person name="de Groot N.N."/>
        </authorList>
    </citation>
    <scope>NUCLEOTIDE SEQUENCE [LARGE SCALE GENOMIC DNA]</scope>
    <source>
        <strain evidence="15 16">DSM 797</strain>
    </source>
</reference>
<keyword evidence="9 12" id="KW-0472">Membrane</keyword>
<evidence type="ECO:0000313" key="16">
    <source>
        <dbReference type="Proteomes" id="UP000199068"/>
    </source>
</evidence>
<keyword evidence="6" id="KW-0677">Repeat</keyword>
<keyword evidence="11 12" id="KW-1208">Phospholipid metabolism</keyword>
<feature type="transmembrane region" description="Helical" evidence="12">
    <location>
        <begin position="7"/>
        <end position="27"/>
    </location>
</feature>
<dbReference type="Pfam" id="PF13396">
    <property type="entry name" value="PLDc_N"/>
    <property type="match status" value="1"/>
</dbReference>
<evidence type="ECO:0000256" key="6">
    <source>
        <dbReference type="ARBA" id="ARBA00022737"/>
    </source>
</evidence>
<comment type="subcellular location">
    <subcellularLocation>
        <location evidence="1 12">Cell membrane</location>
        <topology evidence="1 12">Multi-pass membrane protein</topology>
    </subcellularLocation>
</comment>
<dbReference type="RefSeq" id="WP_092727281.1">
    <property type="nucleotide sequence ID" value="NZ_FNGW01000009.1"/>
</dbReference>
<accession>A0A1G9SDL6</accession>
<protein>
    <recommendedName>
        <fullName evidence="12 13">Cardiolipin synthase</fullName>
        <shortName evidence="12">CL synthase</shortName>
        <ecNumber evidence="12 13">2.7.8.-</ecNumber>
    </recommendedName>
</protein>
<feature type="active site" evidence="12">
    <location>
        <position position="240"/>
    </location>
</feature>
<dbReference type="SUPFAM" id="SSF56024">
    <property type="entry name" value="Phospholipase D/nuclease"/>
    <property type="match status" value="2"/>
</dbReference>
<evidence type="ECO:0000256" key="13">
    <source>
        <dbReference type="NCBIfam" id="TIGR04265"/>
    </source>
</evidence>
<evidence type="ECO:0000256" key="7">
    <source>
        <dbReference type="ARBA" id="ARBA00022989"/>
    </source>
</evidence>
<dbReference type="PROSITE" id="PS50035">
    <property type="entry name" value="PLD"/>
    <property type="match status" value="2"/>
</dbReference>
<feature type="domain" description="PLD phosphodiesterase" evidence="14">
    <location>
        <begin position="233"/>
        <end position="260"/>
    </location>
</feature>
<feature type="domain" description="PLD phosphodiesterase" evidence="14">
    <location>
        <begin position="409"/>
        <end position="436"/>
    </location>
</feature>
<dbReference type="EC" id="2.7.8.-" evidence="12 13"/>
<comment type="similarity">
    <text evidence="12">Belongs to the phospholipase D family. Cardiolipin synthase subfamily.</text>
</comment>
<evidence type="ECO:0000256" key="2">
    <source>
        <dbReference type="ARBA" id="ARBA00022475"/>
    </source>
</evidence>
<feature type="active site" evidence="12">
    <location>
        <position position="238"/>
    </location>
</feature>
<feature type="transmembrane region" description="Helical" evidence="12">
    <location>
        <begin position="39"/>
        <end position="57"/>
    </location>
</feature>
<keyword evidence="8 12" id="KW-0443">Lipid metabolism</keyword>
<dbReference type="EMBL" id="FNGW01000009">
    <property type="protein sequence ID" value="SDM33491.1"/>
    <property type="molecule type" value="Genomic_DNA"/>
</dbReference>
<dbReference type="Pfam" id="PF13091">
    <property type="entry name" value="PLDc_2"/>
    <property type="match status" value="2"/>
</dbReference>
<gene>
    <name evidence="15" type="ORF">SAMN04515677_10968</name>
</gene>
<feature type="transmembrane region" description="Helical" evidence="12">
    <location>
        <begin position="275"/>
        <end position="295"/>
    </location>
</feature>
<evidence type="ECO:0000256" key="12">
    <source>
        <dbReference type="HAMAP-Rule" id="MF_01916"/>
    </source>
</evidence>
<organism evidence="15 16">
    <name type="scientific">Romboutsia lituseburensis DSM 797</name>
    <dbReference type="NCBI Taxonomy" id="1121325"/>
    <lineage>
        <taxon>Bacteria</taxon>
        <taxon>Bacillati</taxon>
        <taxon>Bacillota</taxon>
        <taxon>Clostridia</taxon>
        <taxon>Peptostreptococcales</taxon>
        <taxon>Peptostreptococcaceae</taxon>
        <taxon>Romboutsia</taxon>
    </lineage>
</organism>
<evidence type="ECO:0000256" key="10">
    <source>
        <dbReference type="ARBA" id="ARBA00023209"/>
    </source>
</evidence>
<dbReference type="HAMAP" id="MF_01916">
    <property type="entry name" value="Cardiolipin_synth_Cls"/>
    <property type="match status" value="1"/>
</dbReference>
<dbReference type="PANTHER" id="PTHR21248:SF22">
    <property type="entry name" value="PHOSPHOLIPASE D"/>
    <property type="match status" value="1"/>
</dbReference>
<comment type="catalytic activity">
    <reaction evidence="12">
        <text>2 a 1,2-diacyl-sn-glycero-3-phospho-(1'-sn-glycerol) = a cardiolipin + glycerol</text>
        <dbReference type="Rhea" id="RHEA:31451"/>
        <dbReference type="ChEBI" id="CHEBI:17754"/>
        <dbReference type="ChEBI" id="CHEBI:62237"/>
        <dbReference type="ChEBI" id="CHEBI:64716"/>
    </reaction>
</comment>
<feature type="active site" evidence="12">
    <location>
        <position position="245"/>
    </location>
</feature>
<dbReference type="CDD" id="cd09110">
    <property type="entry name" value="PLDc_CLS_1"/>
    <property type="match status" value="1"/>
</dbReference>
<keyword evidence="5 12" id="KW-0812">Transmembrane</keyword>
<keyword evidence="2 12" id="KW-1003">Cell membrane</keyword>
<evidence type="ECO:0000256" key="4">
    <source>
        <dbReference type="ARBA" id="ARBA00022679"/>
    </source>
</evidence>
<dbReference type="STRING" id="1121325.SAMN04515677_10968"/>
<dbReference type="GO" id="GO:0005886">
    <property type="term" value="C:plasma membrane"/>
    <property type="evidence" value="ECO:0007669"/>
    <property type="project" value="UniProtKB-SubCell"/>
</dbReference>
<comment type="function">
    <text evidence="12">Catalyzes the reversible phosphatidyl group transfer from one phosphatidylglycerol molecule to another to form cardiolipin (CL) (diphosphatidylglycerol) and glycerol.</text>
</comment>
<dbReference type="InterPro" id="IPR025202">
    <property type="entry name" value="PLD-like_dom"/>
</dbReference>
<evidence type="ECO:0000256" key="11">
    <source>
        <dbReference type="ARBA" id="ARBA00023264"/>
    </source>
</evidence>
<dbReference type="InterPro" id="IPR027379">
    <property type="entry name" value="CLS_N"/>
</dbReference>
<dbReference type="GO" id="GO:0008808">
    <property type="term" value="F:cardiolipin synthase activity"/>
    <property type="evidence" value="ECO:0007669"/>
    <property type="project" value="UniProtKB-UniRule"/>
</dbReference>
<dbReference type="FunFam" id="3.30.870.10:FF:000014">
    <property type="entry name" value="Cardiolipin synthase"/>
    <property type="match status" value="1"/>
</dbReference>
<dbReference type="CDD" id="cd09112">
    <property type="entry name" value="PLDc_CLS_2"/>
    <property type="match status" value="1"/>
</dbReference>
<dbReference type="AlphaFoldDB" id="A0A1G9SDL6"/>
<dbReference type="InterPro" id="IPR001736">
    <property type="entry name" value="PLipase_D/transphosphatidylase"/>
</dbReference>
<evidence type="ECO:0000259" key="14">
    <source>
        <dbReference type="PROSITE" id="PS50035"/>
    </source>
</evidence>
<dbReference type="Proteomes" id="UP000199068">
    <property type="component" value="Unassembled WGS sequence"/>
</dbReference>
<name>A0A1G9SDL6_9FIRM</name>
<feature type="active site" evidence="12">
    <location>
        <position position="414"/>
    </location>
</feature>